<evidence type="ECO:0000313" key="1">
    <source>
        <dbReference type="EMBL" id="MBB5536595.1"/>
    </source>
</evidence>
<keyword evidence="2" id="KW-1185">Reference proteome</keyword>
<dbReference type="AlphaFoldDB" id="A0A7W8UED4"/>
<gene>
    <name evidence="1" type="ORF">GGD55_003306</name>
</gene>
<organism evidence="1 2">
    <name type="scientific">Rhizobium giardinii</name>
    <dbReference type="NCBI Taxonomy" id="56731"/>
    <lineage>
        <taxon>Bacteria</taxon>
        <taxon>Pseudomonadati</taxon>
        <taxon>Pseudomonadota</taxon>
        <taxon>Alphaproteobacteria</taxon>
        <taxon>Hyphomicrobiales</taxon>
        <taxon>Rhizobiaceae</taxon>
        <taxon>Rhizobium/Agrobacterium group</taxon>
        <taxon>Rhizobium</taxon>
    </lineage>
</organism>
<evidence type="ECO:0000313" key="2">
    <source>
        <dbReference type="Proteomes" id="UP000585507"/>
    </source>
</evidence>
<protein>
    <recommendedName>
        <fullName evidence="3">DUF3052 domain-containing protein</fullName>
    </recommendedName>
</protein>
<dbReference type="Proteomes" id="UP000585507">
    <property type="component" value="Unassembled WGS sequence"/>
</dbReference>
<reference evidence="1 2" key="1">
    <citation type="submission" date="2020-08" db="EMBL/GenBank/DDBJ databases">
        <title>Genomic Encyclopedia of Type Strains, Phase IV (KMG-V): Genome sequencing to study the core and pangenomes of soil and plant-associated prokaryotes.</title>
        <authorList>
            <person name="Whitman W."/>
        </authorList>
    </citation>
    <scope>NUCLEOTIDE SEQUENCE [LARGE SCALE GENOMIC DNA]</scope>
    <source>
        <strain evidence="1 2">SEMIA 4084</strain>
    </source>
</reference>
<dbReference type="EMBL" id="JACHBK010000007">
    <property type="protein sequence ID" value="MBB5536595.1"/>
    <property type="molecule type" value="Genomic_DNA"/>
</dbReference>
<comment type="caution">
    <text evidence="1">The sequence shown here is derived from an EMBL/GenBank/DDBJ whole genome shotgun (WGS) entry which is preliminary data.</text>
</comment>
<evidence type="ECO:0008006" key="3">
    <source>
        <dbReference type="Google" id="ProtNLM"/>
    </source>
</evidence>
<accession>A0A7W8UED4</accession>
<proteinExistence type="predicted"/>
<sequence length="154" mass="16830">MAAADAGYSGTPLPKKLGFKPGMAAAFVALPDSLAGLAASVDFAACDRFPSWEAMRATDGIYDAIHAFTIMRAEIENELSGLQNRIRPDGMIWVSWPKKASKVRTDVTEDVVRNAALDLDLVDVKVAAVDQTWSGLKLVIRKDRRKERTDRSHG</sequence>
<dbReference type="RefSeq" id="WP_018328630.1">
    <property type="nucleotide sequence ID" value="NZ_JACHBK010000007.1"/>
</dbReference>
<name>A0A7W8UED4_9HYPH</name>